<dbReference type="InterPro" id="IPR011009">
    <property type="entry name" value="Kinase-like_dom_sf"/>
</dbReference>
<dbReference type="GO" id="GO:0016020">
    <property type="term" value="C:membrane"/>
    <property type="evidence" value="ECO:0007669"/>
    <property type="project" value="UniProtKB-SubCell"/>
</dbReference>
<keyword evidence="8" id="KW-0732">Signal</keyword>
<sequence length="1018" mass="112952">MDSSFCGTTTTTAYINGVKSTIFSITPKVILLLLLFTTCPQITPCRAQAASVSLPQDEVEVLHAIAKELNKKDWNYSDPCSNIPTVDAPHADQYHNNISCNCSFPANECHVDGIFLTGQDLDGVLPPSLAKLPFLKNVDLGKNHLSGSIPREWASTKLEFLVVSVNNLSGSIPAHLGNITTLSKLAMESNLFSGLVPLEFGKLVHLENLFLSANNLTGELPVTLANLTNLKELRISSNNFTGRIPDFFQNWKLLQKLEMQASGFEGPIPSSLSILYNLTELRISDLDGESSDFPDLENMKDMQRLMLRSCNIRGTVPEYISAMENLKILDLSFNRLEGTIPNFGNLMSLDTIYLTSNLLTGLIPDWIKSRDSRYQIDLSYNNFSEISVPPTCRETFNLFQSFSRQNNSILSKCLSSCLKEHYSLHINCGGKQTTIANIKYEGDEDPGGAAKFVHNDMANWGFSSTGDFWDVWSTQDDYIARNVSVLRMNSSELYTTARQSPLSLTYYARCLANGNYTVTLRFAEIVLRNNISYFGVGRRMFDVYIQGKLELKDFNIEMEAHGVDKEVMVVRKAVVNSNTLEIRFKWTGKGTTNVPKRGVYGSLISAISVESDFKPPEESKKFVYFVSGGVSVLCLIFITLGILWWKGYFGGKTSREEVLRGMDLQTGLFTFKQIKVATNNFDIANKLGEGGFGAVYKGVLLDGTLIAVKQLSSKSKQGNREFVNELGMISALEHPNLVKLHGCCVEGKQLVLVYEYMENNSLALSLFEKGPAEGNLKLDWPTRQKICLGIAKGLAFLHEESTLKIVHRDIKASNILLDRDLNPKISDFGLAKLDEEENTHISTRVAGTIGYMAPEYALWGYLTDKADVYSFGIVALELAAGIKNVKFCEDEDYVCLLDWALVLQQKGKLLELVDRMLGSKFGKQEAARMIKVGLLCTNPSPALRPAMSAVVSMLKGRTVIHELIKGTSVYGDPLRYEALGNQFDEITNQCVSEVEVESLGYSWDATGMGSSSTSTHDL</sequence>
<organism evidence="22 23">
    <name type="scientific">Rhamnella rubrinervis</name>
    <dbReference type="NCBI Taxonomy" id="2594499"/>
    <lineage>
        <taxon>Eukaryota</taxon>
        <taxon>Viridiplantae</taxon>
        <taxon>Streptophyta</taxon>
        <taxon>Embryophyta</taxon>
        <taxon>Tracheophyta</taxon>
        <taxon>Spermatophyta</taxon>
        <taxon>Magnoliopsida</taxon>
        <taxon>eudicotyledons</taxon>
        <taxon>Gunneridae</taxon>
        <taxon>Pentapetalae</taxon>
        <taxon>rosids</taxon>
        <taxon>fabids</taxon>
        <taxon>Rosales</taxon>
        <taxon>Rhamnaceae</taxon>
        <taxon>rhamnoid group</taxon>
        <taxon>Rhamneae</taxon>
        <taxon>Rhamnella</taxon>
    </lineage>
</organism>
<dbReference type="Proteomes" id="UP000796880">
    <property type="component" value="Unassembled WGS sequence"/>
</dbReference>
<evidence type="ECO:0000256" key="3">
    <source>
        <dbReference type="ARBA" id="ARBA00022527"/>
    </source>
</evidence>
<protein>
    <recommendedName>
        <fullName evidence="2">non-specific serine/threonine protein kinase</fullName>
        <ecNumber evidence="2">2.7.11.1</ecNumber>
    </recommendedName>
</protein>
<keyword evidence="12 19" id="KW-0067">ATP-binding</keyword>
<evidence type="ECO:0000256" key="19">
    <source>
        <dbReference type="PROSITE-ProRule" id="PRU10141"/>
    </source>
</evidence>
<comment type="caution">
    <text evidence="22">The sequence shown here is derived from an EMBL/GenBank/DDBJ whole genome shotgun (WGS) entry which is preliminary data.</text>
</comment>
<keyword evidence="6" id="KW-0808">Transferase</keyword>
<dbReference type="Gene3D" id="3.30.200.20">
    <property type="entry name" value="Phosphorylase Kinase, domain 1"/>
    <property type="match status" value="1"/>
</dbReference>
<dbReference type="PROSITE" id="PS00107">
    <property type="entry name" value="PROTEIN_KINASE_ATP"/>
    <property type="match status" value="1"/>
</dbReference>
<dbReference type="FunFam" id="3.30.200.20:FF:000217">
    <property type="entry name" value="probable LRR receptor-like serine/threonine-protein kinase At1g53430"/>
    <property type="match status" value="1"/>
</dbReference>
<dbReference type="FunFam" id="2.60.120.430:FF:000004">
    <property type="entry name" value="Putative leucine-rich repeat receptor-like serine/threonine-protein kinase"/>
    <property type="match status" value="1"/>
</dbReference>
<dbReference type="Pfam" id="PF07714">
    <property type="entry name" value="PK_Tyr_Ser-Thr"/>
    <property type="match status" value="1"/>
</dbReference>
<dbReference type="InterPro" id="IPR008271">
    <property type="entry name" value="Ser/Thr_kinase_AS"/>
</dbReference>
<dbReference type="GO" id="GO:0004674">
    <property type="term" value="F:protein serine/threonine kinase activity"/>
    <property type="evidence" value="ECO:0007669"/>
    <property type="project" value="UniProtKB-KW"/>
</dbReference>
<evidence type="ECO:0000259" key="21">
    <source>
        <dbReference type="PROSITE" id="PS50011"/>
    </source>
</evidence>
<comment type="catalytic activity">
    <reaction evidence="17">
        <text>L-threonyl-[protein] + ATP = O-phospho-L-threonyl-[protein] + ADP + H(+)</text>
        <dbReference type="Rhea" id="RHEA:46608"/>
        <dbReference type="Rhea" id="RHEA-COMP:11060"/>
        <dbReference type="Rhea" id="RHEA-COMP:11605"/>
        <dbReference type="ChEBI" id="CHEBI:15378"/>
        <dbReference type="ChEBI" id="CHEBI:30013"/>
        <dbReference type="ChEBI" id="CHEBI:30616"/>
        <dbReference type="ChEBI" id="CHEBI:61977"/>
        <dbReference type="ChEBI" id="CHEBI:456216"/>
        <dbReference type="EC" id="2.7.11.1"/>
    </reaction>
</comment>
<keyword evidence="10 19" id="KW-0547">Nucleotide-binding</keyword>
<evidence type="ECO:0000256" key="7">
    <source>
        <dbReference type="ARBA" id="ARBA00022692"/>
    </source>
</evidence>
<dbReference type="PANTHER" id="PTHR48006:SF66">
    <property type="entry name" value="PROTEIN KINASE DOMAIN-CONTAINING PROTEIN"/>
    <property type="match status" value="1"/>
</dbReference>
<evidence type="ECO:0000256" key="9">
    <source>
        <dbReference type="ARBA" id="ARBA00022737"/>
    </source>
</evidence>
<keyword evidence="16" id="KW-0325">Glycoprotein</keyword>
<dbReference type="FunFam" id="1.10.510.10:FF:000044">
    <property type="entry name" value="Putative LRR receptor-like serine/threonine-protein kinase"/>
    <property type="match status" value="1"/>
</dbReference>
<keyword evidence="7 20" id="KW-0812">Transmembrane</keyword>
<evidence type="ECO:0000256" key="20">
    <source>
        <dbReference type="SAM" id="Phobius"/>
    </source>
</evidence>
<name>A0A8K0HFR8_9ROSA</name>
<evidence type="ECO:0000256" key="16">
    <source>
        <dbReference type="ARBA" id="ARBA00023180"/>
    </source>
</evidence>
<dbReference type="InterPro" id="IPR001245">
    <property type="entry name" value="Ser-Thr/Tyr_kinase_cat_dom"/>
</dbReference>
<keyword evidence="9" id="KW-0677">Repeat</keyword>
<dbReference type="FunFam" id="3.80.10.10:FF:000433">
    <property type="entry name" value="Putative LRR receptor-like serine/threonine-protein kinase isoform A"/>
    <property type="match status" value="1"/>
</dbReference>
<evidence type="ECO:0000313" key="22">
    <source>
        <dbReference type="EMBL" id="KAF3451344.1"/>
    </source>
</evidence>
<dbReference type="GO" id="GO:0005524">
    <property type="term" value="F:ATP binding"/>
    <property type="evidence" value="ECO:0007669"/>
    <property type="project" value="UniProtKB-UniRule"/>
</dbReference>
<gene>
    <name evidence="22" type="ORF">FNV43_RR07439</name>
</gene>
<accession>A0A8K0HFR8</accession>
<dbReference type="InterPro" id="IPR000719">
    <property type="entry name" value="Prot_kinase_dom"/>
</dbReference>
<evidence type="ECO:0000256" key="14">
    <source>
        <dbReference type="ARBA" id="ARBA00023136"/>
    </source>
</evidence>
<dbReference type="AlphaFoldDB" id="A0A8K0HFR8"/>
<dbReference type="PROSITE" id="PS50011">
    <property type="entry name" value="PROTEIN_KINASE_DOM"/>
    <property type="match status" value="1"/>
</dbReference>
<dbReference type="EC" id="2.7.11.1" evidence="2"/>
<evidence type="ECO:0000256" key="2">
    <source>
        <dbReference type="ARBA" id="ARBA00012513"/>
    </source>
</evidence>
<evidence type="ECO:0000256" key="18">
    <source>
        <dbReference type="ARBA" id="ARBA00048679"/>
    </source>
</evidence>
<dbReference type="PROSITE" id="PS51450">
    <property type="entry name" value="LRR"/>
    <property type="match status" value="1"/>
</dbReference>
<dbReference type="OrthoDB" id="1938112at2759"/>
<reference evidence="22" key="1">
    <citation type="submission" date="2020-03" db="EMBL/GenBank/DDBJ databases">
        <title>A high-quality chromosome-level genome assembly of a woody plant with both climbing and erect habits, Rhamnella rubrinervis.</title>
        <authorList>
            <person name="Lu Z."/>
            <person name="Yang Y."/>
            <person name="Zhu X."/>
            <person name="Sun Y."/>
        </authorList>
    </citation>
    <scope>NUCLEOTIDE SEQUENCE</scope>
    <source>
        <strain evidence="22">BYM</strain>
        <tissue evidence="22">Leaf</tissue>
    </source>
</reference>
<evidence type="ECO:0000256" key="15">
    <source>
        <dbReference type="ARBA" id="ARBA00023170"/>
    </source>
</evidence>
<evidence type="ECO:0000256" key="12">
    <source>
        <dbReference type="ARBA" id="ARBA00022840"/>
    </source>
</evidence>
<evidence type="ECO:0000256" key="5">
    <source>
        <dbReference type="ARBA" id="ARBA00022614"/>
    </source>
</evidence>
<dbReference type="InterPro" id="IPR001611">
    <property type="entry name" value="Leu-rich_rpt"/>
</dbReference>
<evidence type="ECO:0000256" key="6">
    <source>
        <dbReference type="ARBA" id="ARBA00022679"/>
    </source>
</evidence>
<dbReference type="InterPro" id="IPR017441">
    <property type="entry name" value="Protein_kinase_ATP_BS"/>
</dbReference>
<feature type="binding site" evidence="19">
    <location>
        <position position="709"/>
    </location>
    <ligand>
        <name>ATP</name>
        <dbReference type="ChEBI" id="CHEBI:30616"/>
    </ligand>
</feature>
<keyword evidence="5" id="KW-0433">Leucine-rich repeat</keyword>
<evidence type="ECO:0000256" key="1">
    <source>
        <dbReference type="ARBA" id="ARBA00004479"/>
    </source>
</evidence>
<dbReference type="Gene3D" id="3.80.10.10">
    <property type="entry name" value="Ribonuclease Inhibitor"/>
    <property type="match status" value="3"/>
</dbReference>
<feature type="domain" description="Protein kinase" evidence="21">
    <location>
        <begin position="681"/>
        <end position="964"/>
    </location>
</feature>
<comment type="subcellular location">
    <subcellularLocation>
        <location evidence="1">Membrane</location>
        <topology evidence="1">Single-pass type I membrane protein</topology>
    </subcellularLocation>
</comment>
<dbReference type="InterPro" id="IPR032675">
    <property type="entry name" value="LRR_dom_sf"/>
</dbReference>
<comment type="catalytic activity">
    <reaction evidence="18">
        <text>L-seryl-[protein] + ATP = O-phospho-L-seryl-[protein] + ADP + H(+)</text>
        <dbReference type="Rhea" id="RHEA:17989"/>
        <dbReference type="Rhea" id="RHEA-COMP:9863"/>
        <dbReference type="Rhea" id="RHEA-COMP:11604"/>
        <dbReference type="ChEBI" id="CHEBI:15378"/>
        <dbReference type="ChEBI" id="CHEBI:29999"/>
        <dbReference type="ChEBI" id="CHEBI:30616"/>
        <dbReference type="ChEBI" id="CHEBI:83421"/>
        <dbReference type="ChEBI" id="CHEBI:456216"/>
        <dbReference type="EC" id="2.7.11.1"/>
    </reaction>
</comment>
<dbReference type="SMART" id="SM00220">
    <property type="entry name" value="S_TKc"/>
    <property type="match status" value="1"/>
</dbReference>
<proteinExistence type="predicted"/>
<evidence type="ECO:0000256" key="10">
    <source>
        <dbReference type="ARBA" id="ARBA00022741"/>
    </source>
</evidence>
<dbReference type="InterPro" id="IPR051824">
    <property type="entry name" value="LRR_Rcpt-Like_S/T_Kinase"/>
</dbReference>
<dbReference type="CDD" id="cd14066">
    <property type="entry name" value="STKc_IRAK"/>
    <property type="match status" value="1"/>
</dbReference>
<keyword evidence="13 20" id="KW-1133">Transmembrane helix</keyword>
<evidence type="ECO:0000256" key="8">
    <source>
        <dbReference type="ARBA" id="ARBA00022729"/>
    </source>
</evidence>
<keyword evidence="23" id="KW-1185">Reference proteome</keyword>
<evidence type="ECO:0000313" key="23">
    <source>
        <dbReference type="Proteomes" id="UP000796880"/>
    </source>
</evidence>
<dbReference type="SUPFAM" id="SSF52058">
    <property type="entry name" value="L domain-like"/>
    <property type="match status" value="1"/>
</dbReference>
<dbReference type="SUPFAM" id="SSF56112">
    <property type="entry name" value="Protein kinase-like (PK-like)"/>
    <property type="match status" value="1"/>
</dbReference>
<dbReference type="Gene3D" id="1.10.510.10">
    <property type="entry name" value="Transferase(Phosphotransferase) domain 1"/>
    <property type="match status" value="1"/>
</dbReference>
<feature type="transmembrane region" description="Helical" evidence="20">
    <location>
        <begin position="622"/>
        <end position="645"/>
    </location>
</feature>
<evidence type="ECO:0000256" key="11">
    <source>
        <dbReference type="ARBA" id="ARBA00022777"/>
    </source>
</evidence>
<keyword evidence="11" id="KW-0418">Kinase</keyword>
<dbReference type="Gene3D" id="2.60.120.430">
    <property type="entry name" value="Galactose-binding lectin"/>
    <property type="match status" value="1"/>
</dbReference>
<evidence type="ECO:0000256" key="17">
    <source>
        <dbReference type="ARBA" id="ARBA00047899"/>
    </source>
</evidence>
<evidence type="ECO:0000256" key="4">
    <source>
        <dbReference type="ARBA" id="ARBA00022553"/>
    </source>
</evidence>
<evidence type="ECO:0000256" key="13">
    <source>
        <dbReference type="ARBA" id="ARBA00022989"/>
    </source>
</evidence>
<dbReference type="FunFam" id="3.80.10.10:FF:000041">
    <property type="entry name" value="LRR receptor-like serine/threonine-protein kinase ERECTA"/>
    <property type="match status" value="1"/>
</dbReference>
<keyword evidence="14 20" id="KW-0472">Membrane</keyword>
<dbReference type="PANTHER" id="PTHR48006">
    <property type="entry name" value="LEUCINE-RICH REPEAT-CONTAINING PROTEIN DDB_G0281931-RELATED"/>
    <property type="match status" value="1"/>
</dbReference>
<dbReference type="Pfam" id="PF11721">
    <property type="entry name" value="Malectin"/>
    <property type="match status" value="1"/>
</dbReference>
<dbReference type="Pfam" id="PF00560">
    <property type="entry name" value="LRR_1"/>
    <property type="match status" value="3"/>
</dbReference>
<dbReference type="EMBL" id="VOIH02000003">
    <property type="protein sequence ID" value="KAF3451344.1"/>
    <property type="molecule type" value="Genomic_DNA"/>
</dbReference>
<dbReference type="InterPro" id="IPR021720">
    <property type="entry name" value="Malectin_dom"/>
</dbReference>
<dbReference type="PROSITE" id="PS00108">
    <property type="entry name" value="PROTEIN_KINASE_ST"/>
    <property type="match status" value="1"/>
</dbReference>
<keyword evidence="3" id="KW-0723">Serine/threonine-protein kinase</keyword>
<keyword evidence="4" id="KW-0597">Phosphoprotein</keyword>
<keyword evidence="15" id="KW-0675">Receptor</keyword>